<comment type="caution">
    <text evidence="2">The sequence shown here is derived from an EMBL/GenBank/DDBJ whole genome shotgun (WGS) entry which is preliminary data.</text>
</comment>
<name>A0ABR3LU09_9TELE</name>
<reference evidence="2 3" key="1">
    <citation type="submission" date="2023-09" db="EMBL/GenBank/DDBJ databases">
        <authorList>
            <person name="Wang M."/>
        </authorList>
    </citation>
    <scope>NUCLEOTIDE SEQUENCE [LARGE SCALE GENOMIC DNA]</scope>
    <source>
        <strain evidence="2">GT-2023</strain>
        <tissue evidence="2">Liver</tissue>
    </source>
</reference>
<feature type="compositionally biased region" description="Basic and acidic residues" evidence="1">
    <location>
        <begin position="57"/>
        <end position="72"/>
    </location>
</feature>
<dbReference type="EMBL" id="JAYMGO010000019">
    <property type="protein sequence ID" value="KAL1255805.1"/>
    <property type="molecule type" value="Genomic_DNA"/>
</dbReference>
<dbReference type="Proteomes" id="UP001558613">
    <property type="component" value="Unassembled WGS sequence"/>
</dbReference>
<proteinExistence type="predicted"/>
<protein>
    <submittedName>
        <fullName evidence="2">Uncharacterized protein</fullName>
    </submittedName>
</protein>
<gene>
    <name evidence="2" type="ORF">QQF64_013866</name>
</gene>
<evidence type="ECO:0000256" key="1">
    <source>
        <dbReference type="SAM" id="MobiDB-lite"/>
    </source>
</evidence>
<organism evidence="2 3">
    <name type="scientific">Cirrhinus molitorella</name>
    <name type="common">mud carp</name>
    <dbReference type="NCBI Taxonomy" id="172907"/>
    <lineage>
        <taxon>Eukaryota</taxon>
        <taxon>Metazoa</taxon>
        <taxon>Chordata</taxon>
        <taxon>Craniata</taxon>
        <taxon>Vertebrata</taxon>
        <taxon>Euteleostomi</taxon>
        <taxon>Actinopterygii</taxon>
        <taxon>Neopterygii</taxon>
        <taxon>Teleostei</taxon>
        <taxon>Ostariophysi</taxon>
        <taxon>Cypriniformes</taxon>
        <taxon>Cyprinidae</taxon>
        <taxon>Labeoninae</taxon>
        <taxon>Labeonini</taxon>
        <taxon>Cirrhinus</taxon>
    </lineage>
</organism>
<accession>A0ABR3LU09</accession>
<evidence type="ECO:0000313" key="2">
    <source>
        <dbReference type="EMBL" id="KAL1255805.1"/>
    </source>
</evidence>
<feature type="region of interest" description="Disordered" evidence="1">
    <location>
        <begin position="51"/>
        <end position="82"/>
    </location>
</feature>
<sequence>MDQHRKGALTLTSHCAWIQNRSIASHRKSFEVILGLLKFNDSMERERLKKTGNRAEVGNRGEKGRGKEKERAFPLAKLTSAH</sequence>
<evidence type="ECO:0000313" key="3">
    <source>
        <dbReference type="Proteomes" id="UP001558613"/>
    </source>
</evidence>
<keyword evidence="3" id="KW-1185">Reference proteome</keyword>